<protein>
    <submittedName>
        <fullName evidence="1">Uncharacterized protein</fullName>
    </submittedName>
</protein>
<dbReference type="STRING" id="410359.Pcal_0320"/>
<dbReference type="GeneID" id="4909417"/>
<dbReference type="eggNOG" id="arCOG05617">
    <property type="taxonomic scope" value="Archaea"/>
</dbReference>
<name>A3MSY8_PYRCJ</name>
<dbReference type="Proteomes" id="UP000001431">
    <property type="component" value="Chromosome"/>
</dbReference>
<organism evidence="1 2">
    <name type="scientific">Pyrobaculum calidifontis (strain DSM 21063 / JCM 11548 / VA1)</name>
    <dbReference type="NCBI Taxonomy" id="410359"/>
    <lineage>
        <taxon>Archaea</taxon>
        <taxon>Thermoproteota</taxon>
        <taxon>Thermoprotei</taxon>
        <taxon>Thermoproteales</taxon>
        <taxon>Thermoproteaceae</taxon>
        <taxon>Pyrobaculum</taxon>
    </lineage>
</organism>
<keyword evidence="2" id="KW-1185">Reference proteome</keyword>
<dbReference type="OrthoDB" id="29178at2157"/>
<evidence type="ECO:0000313" key="2">
    <source>
        <dbReference type="Proteomes" id="UP000001431"/>
    </source>
</evidence>
<dbReference type="EMBL" id="CP000561">
    <property type="protein sequence ID" value="ABO07755.1"/>
    <property type="molecule type" value="Genomic_DNA"/>
</dbReference>
<dbReference type="KEGG" id="pcl:Pcal_0320"/>
<dbReference type="HOGENOM" id="CLU_1567219_0_0_2"/>
<accession>A3MSY8</accession>
<reference evidence="1" key="1">
    <citation type="submission" date="2007-02" db="EMBL/GenBank/DDBJ databases">
        <title>Complete sequence of Pyrobaculum calidifontis JCM 11548.</title>
        <authorList>
            <consortium name="US DOE Joint Genome Institute"/>
            <person name="Copeland A."/>
            <person name="Lucas S."/>
            <person name="Lapidus A."/>
            <person name="Barry K."/>
            <person name="Glavina del Rio T."/>
            <person name="Dalin E."/>
            <person name="Tice H."/>
            <person name="Pitluck S."/>
            <person name="Chain P."/>
            <person name="Malfatti S."/>
            <person name="Shin M."/>
            <person name="Vergez L."/>
            <person name="Schmutz J."/>
            <person name="Larimer F."/>
            <person name="Land M."/>
            <person name="Hauser L."/>
            <person name="Kyrpides N."/>
            <person name="Mikhailova N."/>
            <person name="Cozen A.E."/>
            <person name="Fitz-Gibbon S.T."/>
            <person name="House C.H."/>
            <person name="Saltikov C."/>
            <person name="Lowe T.M."/>
            <person name="Richardson P."/>
        </authorList>
    </citation>
    <scope>NUCLEOTIDE SEQUENCE [LARGE SCALE GENOMIC DNA]</scope>
    <source>
        <strain evidence="1">JCM 11548</strain>
    </source>
</reference>
<proteinExistence type="predicted"/>
<gene>
    <name evidence="1" type="ordered locus">Pcal_0320</name>
</gene>
<dbReference type="RefSeq" id="WP_011849012.1">
    <property type="nucleotide sequence ID" value="NC_009073.1"/>
</dbReference>
<sequence length="168" mass="18699">MLTLRYLILVAASTAATAAVVAAVLLAMQYADPYTRTVAESIAAEKVASSPRPLTLQTFKAYYIFEDGKWVLRRNISESPHLPVYILAVGQCEYPTALLNKTYTHNNATVHVTYCSYVLPTVEVKEVVEVRHFAAICREGTRFTTEVYVQQLLLATIPMVVKLVLVKC</sequence>
<evidence type="ECO:0000313" key="1">
    <source>
        <dbReference type="EMBL" id="ABO07755.1"/>
    </source>
</evidence>
<dbReference type="AlphaFoldDB" id="A3MSY8"/>